<evidence type="ECO:0000256" key="1">
    <source>
        <dbReference type="ARBA" id="ARBA00004112"/>
    </source>
</evidence>
<dbReference type="GO" id="GO:0003924">
    <property type="term" value="F:GTPase activity"/>
    <property type="evidence" value="ECO:0007669"/>
    <property type="project" value="InterPro"/>
</dbReference>
<comment type="subcellular location">
    <subcellularLocation>
        <location evidence="1">Host cell membrane</location>
        <topology evidence="1">Lipid-anchor</topology>
        <orientation evidence="1">Cytoplasmic side</orientation>
    </subcellularLocation>
</comment>
<dbReference type="EMBL" id="MK500565">
    <property type="protein sequence ID" value="QBK91734.1"/>
    <property type="molecule type" value="Genomic_DNA"/>
</dbReference>
<evidence type="ECO:0000313" key="4">
    <source>
        <dbReference type="EMBL" id="QBK91734.1"/>
    </source>
</evidence>
<dbReference type="InterPro" id="IPR005225">
    <property type="entry name" value="Small_GTP-bd"/>
</dbReference>
<dbReference type="GO" id="GO:0005525">
    <property type="term" value="F:GTP binding"/>
    <property type="evidence" value="ECO:0007669"/>
    <property type="project" value="UniProtKB-KW"/>
</dbReference>
<dbReference type="SMART" id="SM00173">
    <property type="entry name" value="RAS"/>
    <property type="match status" value="1"/>
</dbReference>
<dbReference type="InterPro" id="IPR001806">
    <property type="entry name" value="Small_GTPase"/>
</dbReference>
<dbReference type="NCBIfam" id="TIGR00231">
    <property type="entry name" value="small_GTP"/>
    <property type="match status" value="1"/>
</dbReference>
<dbReference type="InterPro" id="IPR050227">
    <property type="entry name" value="Rab"/>
</dbReference>
<evidence type="ECO:0000256" key="2">
    <source>
        <dbReference type="ARBA" id="ARBA00022741"/>
    </source>
</evidence>
<dbReference type="GO" id="GO:0020002">
    <property type="term" value="C:host cell plasma membrane"/>
    <property type="evidence" value="ECO:0007669"/>
    <property type="project" value="UniProtKB-SubCell"/>
</dbReference>
<keyword evidence="3" id="KW-0342">GTP-binding</keyword>
<dbReference type="CDD" id="cd00154">
    <property type="entry name" value="Rab"/>
    <property type="match status" value="1"/>
</dbReference>
<dbReference type="InterPro" id="IPR027417">
    <property type="entry name" value="P-loop_NTPase"/>
</dbReference>
<evidence type="ECO:0000256" key="3">
    <source>
        <dbReference type="ARBA" id="ARBA00023134"/>
    </source>
</evidence>
<dbReference type="SMART" id="SM00175">
    <property type="entry name" value="RAB"/>
    <property type="match status" value="1"/>
</dbReference>
<dbReference type="Gene3D" id="3.40.50.300">
    <property type="entry name" value="P-loop containing nucleotide triphosphate hydrolases"/>
    <property type="match status" value="1"/>
</dbReference>
<reference evidence="4" key="1">
    <citation type="journal article" date="2019" name="MBio">
        <title>Virus Genomes from Deep Sea Sediments Expand the Ocean Megavirome and Support Independent Origins of Viral Gigantism.</title>
        <authorList>
            <person name="Backstrom D."/>
            <person name="Yutin N."/>
            <person name="Jorgensen S.L."/>
            <person name="Dharamshi J."/>
            <person name="Homa F."/>
            <person name="Zaremba-Niedwiedzka K."/>
            <person name="Spang A."/>
            <person name="Wolf Y.I."/>
            <person name="Koonin E.V."/>
            <person name="Ettema T.J."/>
        </authorList>
    </citation>
    <scope>NUCLEOTIDE SEQUENCE</scope>
</reference>
<keyword evidence="2" id="KW-0547">Nucleotide-binding</keyword>
<protein>
    <submittedName>
        <fullName evidence="4">Ras family GTPase</fullName>
    </submittedName>
</protein>
<accession>A0A481Z787</accession>
<proteinExistence type="predicted"/>
<sequence>MPTIGIDFKCKKFLVPINDKETIPTTLKIFDTSGQHRFQSITEHYQSSNADGMIVVFDVTNLSTLRRAENLIERAREISPLGENLPILLVGNKTDLTDKRCITPKEEEETVHRLDIEPCFDISAKTEPDECDAVFQKITLLIHENRLLHVETKNSHSDSTQDEPQKRAIQQRFTLLSRVLDTLLLCSCKHSQ</sequence>
<organism evidence="4">
    <name type="scientific">Pithovirus LCPAC304</name>
    <dbReference type="NCBI Taxonomy" id="2506594"/>
    <lineage>
        <taxon>Viruses</taxon>
        <taxon>Pithoviruses</taxon>
    </lineage>
</organism>
<dbReference type="PROSITE" id="PS51421">
    <property type="entry name" value="RAS"/>
    <property type="match status" value="1"/>
</dbReference>
<dbReference type="PRINTS" id="PR00449">
    <property type="entry name" value="RASTRNSFRMNG"/>
</dbReference>
<dbReference type="Pfam" id="PF00071">
    <property type="entry name" value="Ras"/>
    <property type="match status" value="1"/>
</dbReference>
<dbReference type="SUPFAM" id="SSF52540">
    <property type="entry name" value="P-loop containing nucleoside triphosphate hydrolases"/>
    <property type="match status" value="1"/>
</dbReference>
<name>A0A481Z787_9VIRU</name>
<dbReference type="PROSITE" id="PS51419">
    <property type="entry name" value="RAB"/>
    <property type="match status" value="1"/>
</dbReference>
<dbReference type="PANTHER" id="PTHR47977">
    <property type="entry name" value="RAS-RELATED PROTEIN RAB"/>
    <property type="match status" value="1"/>
</dbReference>
<gene>
    <name evidence="4" type="ORF">LCPAC304_00600</name>
</gene>